<keyword evidence="1" id="KW-0472">Membrane</keyword>
<feature type="transmembrane region" description="Helical" evidence="1">
    <location>
        <begin position="141"/>
        <end position="158"/>
    </location>
</feature>
<name>A0ABT5ITK5_9NEIS</name>
<dbReference type="InterPro" id="IPR009936">
    <property type="entry name" value="DUF1468"/>
</dbReference>
<accession>A0ABT5ITK5</accession>
<proteinExistence type="predicted"/>
<evidence type="ECO:0000256" key="1">
    <source>
        <dbReference type="SAM" id="Phobius"/>
    </source>
</evidence>
<comment type="caution">
    <text evidence="3">The sequence shown here is derived from an EMBL/GenBank/DDBJ whole genome shotgun (WGS) entry which is preliminary data.</text>
</comment>
<feature type="domain" description="DUF1468" evidence="2">
    <location>
        <begin position="12"/>
        <end position="163"/>
    </location>
</feature>
<keyword evidence="1" id="KW-0812">Transmembrane</keyword>
<dbReference type="EMBL" id="JAQQLF010000001">
    <property type="protein sequence ID" value="MDC7715869.1"/>
    <property type="molecule type" value="Genomic_DNA"/>
</dbReference>
<dbReference type="Proteomes" id="UP001219956">
    <property type="component" value="Unassembled WGS sequence"/>
</dbReference>
<evidence type="ECO:0000259" key="2">
    <source>
        <dbReference type="Pfam" id="PF07331"/>
    </source>
</evidence>
<dbReference type="RefSeq" id="WP_272750348.1">
    <property type="nucleotide sequence ID" value="NZ_JAQQLF010000001.1"/>
</dbReference>
<keyword evidence="4" id="KW-1185">Reference proteome</keyword>
<reference evidence="3 4" key="1">
    <citation type="submission" date="2023-01" db="EMBL/GenBank/DDBJ databases">
        <title>Novel species of the genus Vogesella isolated from rivers.</title>
        <authorList>
            <person name="Lu H."/>
        </authorList>
    </citation>
    <scope>NUCLEOTIDE SEQUENCE [LARGE SCALE GENOMIC DNA]</scope>
    <source>
        <strain evidence="3 4">DC21W</strain>
    </source>
</reference>
<feature type="transmembrane region" description="Helical" evidence="1">
    <location>
        <begin position="105"/>
        <end position="129"/>
    </location>
</feature>
<organism evidence="3 4">
    <name type="scientific">Vogesella aquatica</name>
    <dbReference type="NCBI Taxonomy" id="2984206"/>
    <lineage>
        <taxon>Bacteria</taxon>
        <taxon>Pseudomonadati</taxon>
        <taxon>Pseudomonadota</taxon>
        <taxon>Betaproteobacteria</taxon>
        <taxon>Neisseriales</taxon>
        <taxon>Chromobacteriaceae</taxon>
        <taxon>Vogesella</taxon>
    </lineage>
</organism>
<keyword evidence="1" id="KW-1133">Transmembrane helix</keyword>
<dbReference type="Pfam" id="PF07331">
    <property type="entry name" value="TctB"/>
    <property type="match status" value="1"/>
</dbReference>
<sequence length="171" mass="18584">MIKRVTGEQWLAFGVILLGLFMAWQLQDISNDAGYAGIGPRFFPSLVVTGLIVAGGALLMQRRHRNGPDTILSDGENDAEQLEAEEDAERGEADWRMFAIASGSLIAHMALISLIGFTLAGTLLCFGVCRALETRRPMLDLLLSFLLALGLFHLFKWLGLNLPALLTGGVL</sequence>
<gene>
    <name evidence="3" type="ORF">PQU95_01355</name>
</gene>
<feature type="transmembrane region" description="Helical" evidence="1">
    <location>
        <begin position="41"/>
        <end position="60"/>
    </location>
</feature>
<evidence type="ECO:0000313" key="3">
    <source>
        <dbReference type="EMBL" id="MDC7715869.1"/>
    </source>
</evidence>
<protein>
    <submittedName>
        <fullName evidence="3">Tripartite tricarboxylate transporter TctB family protein</fullName>
    </submittedName>
</protein>
<evidence type="ECO:0000313" key="4">
    <source>
        <dbReference type="Proteomes" id="UP001219956"/>
    </source>
</evidence>